<dbReference type="AlphaFoldDB" id="A0A9E6ZV99"/>
<accession>A0A9E6ZV99</accession>
<evidence type="ECO:0000256" key="1">
    <source>
        <dbReference type="ARBA" id="ARBA00007169"/>
    </source>
</evidence>
<dbReference type="GO" id="GO:0008610">
    <property type="term" value="P:lipid biosynthetic process"/>
    <property type="evidence" value="ECO:0007669"/>
    <property type="project" value="TreeGrafter"/>
</dbReference>
<dbReference type="InterPro" id="IPR012223">
    <property type="entry name" value="TEII"/>
</dbReference>
<dbReference type="Pfam" id="PF00975">
    <property type="entry name" value="Thioesterase"/>
    <property type="match status" value="1"/>
</dbReference>
<dbReference type="EMBL" id="CP083239">
    <property type="protein sequence ID" value="UOK72359.1"/>
    <property type="molecule type" value="Genomic_DNA"/>
</dbReference>
<protein>
    <submittedName>
        <fullName evidence="3">Thioesterase domain-containing protein</fullName>
    </submittedName>
</protein>
<reference evidence="3" key="1">
    <citation type="submission" date="2021-09" db="EMBL/GenBank/DDBJ databases">
        <title>Network and meta-omics reveal the key degrader and cooperation patterns in an efficient 1,4-dioxane-degrading microbial community.</title>
        <authorList>
            <person name="Dai C."/>
        </authorList>
    </citation>
    <scope>NUCLEOTIDE SEQUENCE</scope>
    <source>
        <strain evidence="3">ZM13</strain>
    </source>
</reference>
<dbReference type="Proteomes" id="UP000831684">
    <property type="component" value="Chromosome"/>
</dbReference>
<dbReference type="KEGG" id="apol:K9D25_06575"/>
<name>A0A9E6ZV99_9HYPH</name>
<evidence type="ECO:0000313" key="3">
    <source>
        <dbReference type="EMBL" id="UOK72359.1"/>
    </source>
</evidence>
<dbReference type="SUPFAM" id="SSF53474">
    <property type="entry name" value="alpha/beta-Hydrolases"/>
    <property type="match status" value="1"/>
</dbReference>
<dbReference type="RefSeq" id="WP_244450058.1">
    <property type="nucleotide sequence ID" value="NZ_CP083239.1"/>
</dbReference>
<feature type="domain" description="Thioesterase" evidence="2">
    <location>
        <begin position="36"/>
        <end position="261"/>
    </location>
</feature>
<comment type="similarity">
    <text evidence="1">Belongs to the thioesterase family.</text>
</comment>
<evidence type="ECO:0000313" key="4">
    <source>
        <dbReference type="Proteomes" id="UP000831684"/>
    </source>
</evidence>
<proteinExistence type="inferred from homology"/>
<evidence type="ECO:0000259" key="2">
    <source>
        <dbReference type="Pfam" id="PF00975"/>
    </source>
</evidence>
<dbReference type="PANTHER" id="PTHR11487:SF0">
    <property type="entry name" value="S-ACYL FATTY ACID SYNTHASE THIOESTERASE, MEDIUM CHAIN"/>
    <property type="match status" value="1"/>
</dbReference>
<gene>
    <name evidence="3" type="ORF">K9D25_06575</name>
</gene>
<dbReference type="InterPro" id="IPR029058">
    <property type="entry name" value="AB_hydrolase_fold"/>
</dbReference>
<sequence length="292" mass="30016">MIARRAEACTSLPEPPPAAPPVQLRWVRRPAGAPVLICLPHAGGSVLSCLGLAAALPPHVAIATVALPGHDAPVPGSPADEAPPLADVRLLGRALASAIADDLGAALAPEGAGMTLLGNSFGALLAFETARALEREDPARAGGLHLVVSGFRSPSRPPQEAPLHRLPRAQLLAELRECFGAAGPDLGDLLGPREEAALRADLAACETYRLIDPTPLNCALSVIRLTADPSVSAEESAAWREVCAGPVGFHTLSAGHFPWSGATAAFAALIGDLIARRQASAGRLPFPPVRES</sequence>
<dbReference type="Gene3D" id="3.40.50.1820">
    <property type="entry name" value="alpha/beta hydrolase"/>
    <property type="match status" value="1"/>
</dbReference>
<organism evidence="3 4">
    <name type="scientific">Ancylobacter polymorphus</name>
    <dbReference type="NCBI Taxonomy" id="223390"/>
    <lineage>
        <taxon>Bacteria</taxon>
        <taxon>Pseudomonadati</taxon>
        <taxon>Pseudomonadota</taxon>
        <taxon>Alphaproteobacteria</taxon>
        <taxon>Hyphomicrobiales</taxon>
        <taxon>Xanthobacteraceae</taxon>
        <taxon>Ancylobacter</taxon>
    </lineage>
</organism>
<dbReference type="PANTHER" id="PTHR11487">
    <property type="entry name" value="THIOESTERASE"/>
    <property type="match status" value="1"/>
</dbReference>
<dbReference type="InterPro" id="IPR001031">
    <property type="entry name" value="Thioesterase"/>
</dbReference>